<proteinExistence type="predicted"/>
<protein>
    <submittedName>
        <fullName evidence="1">Uncharacterized protein</fullName>
    </submittedName>
</protein>
<evidence type="ECO:0000313" key="1">
    <source>
        <dbReference type="EMBL" id="SDA71029.1"/>
    </source>
</evidence>
<evidence type="ECO:0000313" key="2">
    <source>
        <dbReference type="Proteomes" id="UP000198756"/>
    </source>
</evidence>
<gene>
    <name evidence="1" type="ORF">SAMN03080617_01842</name>
</gene>
<dbReference type="Proteomes" id="UP000198756">
    <property type="component" value="Unassembled WGS sequence"/>
</dbReference>
<reference evidence="2" key="1">
    <citation type="submission" date="2016-10" db="EMBL/GenBank/DDBJ databases">
        <authorList>
            <person name="Varghese N."/>
            <person name="Submissions S."/>
        </authorList>
    </citation>
    <scope>NUCLEOTIDE SEQUENCE [LARGE SCALE GENOMIC DNA]</scope>
    <source>
        <strain evidence="2">DSM 22703</strain>
    </source>
</reference>
<dbReference type="EMBL" id="FMXE01000011">
    <property type="protein sequence ID" value="SDA71029.1"/>
    <property type="molecule type" value="Genomic_DNA"/>
</dbReference>
<name>A0A1G5XKM5_9BACT</name>
<sequence length="114" mass="13188">MKTIAKIQFLRTDIFDQFFNGDHYFLNNLNLVHSIGDNWLALKDHVINNDESTARLNILNHVKDNIGTSDLIEGKEPQIKYDIDFQPVSLNVDLENSDDIIICRIIEISQTEEE</sequence>
<accession>A0A1G5XKM5</accession>
<dbReference type="RefSeq" id="WP_092729656.1">
    <property type="nucleotide sequence ID" value="NZ_FMXE01000011.1"/>
</dbReference>
<organism evidence="1 2">
    <name type="scientific">Algoriphagus alkaliphilus</name>
    <dbReference type="NCBI Taxonomy" id="279824"/>
    <lineage>
        <taxon>Bacteria</taxon>
        <taxon>Pseudomonadati</taxon>
        <taxon>Bacteroidota</taxon>
        <taxon>Cytophagia</taxon>
        <taxon>Cytophagales</taxon>
        <taxon>Cyclobacteriaceae</taxon>
        <taxon>Algoriphagus</taxon>
    </lineage>
</organism>
<dbReference type="STRING" id="279824.SAMN03080617_01842"/>
<keyword evidence="2" id="KW-1185">Reference proteome</keyword>
<dbReference type="AlphaFoldDB" id="A0A1G5XKM5"/>